<name>A0ACB8ERY7_9SAUR</name>
<evidence type="ECO:0000313" key="1">
    <source>
        <dbReference type="EMBL" id="KAH7995539.1"/>
    </source>
</evidence>
<sequence>MFGGYEDIEAFEDDIYCEESSSETSIDSEVEFHLYSQVHYAQALADVSGQEETEGAGPLEKQIQYSVSKQDQKDNFVVISDSDIIQISDSPDVIILSDTPDEDSVYKSKLQMLTTPESPTLERTYNHTDPISVNPSETTLDSKGSSTVTARKEKRIHRKSVSFHRDGVRMIHKILVIEDSSSDENEDEDVTSTVSESDNESWMLLGGARDIRDENILLNLEGCGSSATEVFAPPSSLRTCRFFFPPFAIFQFHDGVNYQRLLMRTPHAILTA</sequence>
<protein>
    <submittedName>
        <fullName evidence="1">Uncharacterized protein</fullName>
    </submittedName>
</protein>
<gene>
    <name evidence="1" type="ORF">K3G42_026062</name>
</gene>
<dbReference type="EMBL" id="CM037620">
    <property type="protein sequence ID" value="KAH7995539.1"/>
    <property type="molecule type" value="Genomic_DNA"/>
</dbReference>
<reference evidence="1" key="1">
    <citation type="submission" date="2021-08" db="EMBL/GenBank/DDBJ databases">
        <title>The first chromosome-level gecko genome reveals the dynamic sex chromosomes of Neotropical dwarf geckos (Sphaerodactylidae: Sphaerodactylus).</title>
        <authorList>
            <person name="Pinto B.J."/>
            <person name="Keating S.E."/>
            <person name="Gamble T."/>
        </authorList>
    </citation>
    <scope>NUCLEOTIDE SEQUENCE</scope>
    <source>
        <strain evidence="1">TG3544</strain>
    </source>
</reference>
<organism evidence="1 2">
    <name type="scientific">Sphaerodactylus townsendi</name>
    <dbReference type="NCBI Taxonomy" id="933632"/>
    <lineage>
        <taxon>Eukaryota</taxon>
        <taxon>Metazoa</taxon>
        <taxon>Chordata</taxon>
        <taxon>Craniata</taxon>
        <taxon>Vertebrata</taxon>
        <taxon>Euteleostomi</taxon>
        <taxon>Lepidosauria</taxon>
        <taxon>Squamata</taxon>
        <taxon>Bifurcata</taxon>
        <taxon>Gekkota</taxon>
        <taxon>Sphaerodactylidae</taxon>
        <taxon>Sphaerodactylus</taxon>
    </lineage>
</organism>
<keyword evidence="2" id="KW-1185">Reference proteome</keyword>
<comment type="caution">
    <text evidence="1">The sequence shown here is derived from an EMBL/GenBank/DDBJ whole genome shotgun (WGS) entry which is preliminary data.</text>
</comment>
<proteinExistence type="predicted"/>
<accession>A0ACB8ERY7</accession>
<dbReference type="Proteomes" id="UP000827872">
    <property type="component" value="Linkage Group LG07"/>
</dbReference>
<evidence type="ECO:0000313" key="2">
    <source>
        <dbReference type="Proteomes" id="UP000827872"/>
    </source>
</evidence>